<reference evidence="1" key="2">
    <citation type="journal article" date="2022" name="Microbiol. Resour. Announc.">
        <title>Metagenome Sequencing to Explore Phylogenomics of Terrestrial Cyanobacteria.</title>
        <authorList>
            <person name="Ward R.D."/>
            <person name="Stajich J.E."/>
            <person name="Johansen J.R."/>
            <person name="Huntemann M."/>
            <person name="Clum A."/>
            <person name="Foster B."/>
            <person name="Foster B."/>
            <person name="Roux S."/>
            <person name="Palaniappan K."/>
            <person name="Varghese N."/>
            <person name="Mukherjee S."/>
            <person name="Reddy T.B.K."/>
            <person name="Daum C."/>
            <person name="Copeland A."/>
            <person name="Chen I.A."/>
            <person name="Ivanova N.N."/>
            <person name="Kyrpides N.C."/>
            <person name="Shapiro N."/>
            <person name="Eloe-Fadrosh E.A."/>
            <person name="Pietrasiak N."/>
        </authorList>
    </citation>
    <scope>NUCLEOTIDE SEQUENCE</scope>
    <source>
        <strain evidence="1">CPER-KK1</strain>
    </source>
</reference>
<dbReference type="Proteomes" id="UP000753908">
    <property type="component" value="Unassembled WGS sequence"/>
</dbReference>
<accession>A0A951PT59</accession>
<proteinExistence type="predicted"/>
<dbReference type="EMBL" id="JAHHIF010000071">
    <property type="protein sequence ID" value="MBW4548771.1"/>
    <property type="molecule type" value="Genomic_DNA"/>
</dbReference>
<gene>
    <name evidence="1" type="ORF">KME25_30850</name>
</gene>
<dbReference type="PANTHER" id="PTHR38733">
    <property type="entry name" value="PROTEIN MCRC"/>
    <property type="match status" value="1"/>
</dbReference>
<sequence length="430" mass="50090">MTTIFEYGFTAGFDWTERDLAAIERLRRVLGVEVLRAITRRGQRELQATQYVGVFRLGRRTVQVLPKMFRSEDEDKATKANRNLLYLLEYTGQLVVRETAVTQLMQNNLDWFELLTRLLVSNLREEWHRGAYRSYQTVEDVLPVLKGKWQLLKQLRRPERQHLFAVAYDEFSADNSLNRIFRYVVERLWQLSRDATNRKILGELRHWMEEVTLLPSATVNDASLIPITRLNQRYEPLLNLAKLFLDNSSLQLSAGDLATFAFVFDMNKLFEGFIVNFIRRHREEILPAELGSCELIPQAYTTTLHLAHTSHGEPVFRLKPDLAFRNGDNFPLLLDAKYKQLKPTDRKLGVSESDFYQMHAYAHRYQSPRVLLLYPQTADIPQPLQAEFTLEDSEQVIVAATVDLRGDLSKSQERDNLITRLKTILMNKRG</sequence>
<dbReference type="PANTHER" id="PTHR38733:SF1">
    <property type="entry name" value="TYPE IV METHYL-DIRECTED RESTRICTION ENZYME ECOKMCRBC"/>
    <property type="match status" value="1"/>
</dbReference>
<name>A0A951PT59_9CYAN</name>
<dbReference type="InterPro" id="IPR019292">
    <property type="entry name" value="McrC"/>
</dbReference>
<reference evidence="1" key="1">
    <citation type="submission" date="2021-05" db="EMBL/GenBank/DDBJ databases">
        <authorList>
            <person name="Pietrasiak N."/>
            <person name="Ward R."/>
            <person name="Stajich J.E."/>
            <person name="Kurbessoian T."/>
        </authorList>
    </citation>
    <scope>NUCLEOTIDE SEQUENCE</scope>
    <source>
        <strain evidence="1">CPER-KK1</strain>
    </source>
</reference>
<evidence type="ECO:0000313" key="2">
    <source>
        <dbReference type="Proteomes" id="UP000753908"/>
    </source>
</evidence>
<evidence type="ECO:0000313" key="1">
    <source>
        <dbReference type="EMBL" id="MBW4548771.1"/>
    </source>
</evidence>
<organism evidence="1 2">
    <name type="scientific">Symplocastrum torsivum CPER-KK1</name>
    <dbReference type="NCBI Taxonomy" id="450513"/>
    <lineage>
        <taxon>Bacteria</taxon>
        <taxon>Bacillati</taxon>
        <taxon>Cyanobacteriota</taxon>
        <taxon>Cyanophyceae</taxon>
        <taxon>Oscillatoriophycideae</taxon>
        <taxon>Oscillatoriales</taxon>
        <taxon>Microcoleaceae</taxon>
        <taxon>Symplocastrum</taxon>
    </lineage>
</organism>
<dbReference type="AlphaFoldDB" id="A0A951PT59"/>
<protein>
    <submittedName>
        <fullName evidence="1">McrC family protein</fullName>
    </submittedName>
</protein>
<comment type="caution">
    <text evidence="1">The sequence shown here is derived from an EMBL/GenBank/DDBJ whole genome shotgun (WGS) entry which is preliminary data.</text>
</comment>
<dbReference type="Pfam" id="PF10117">
    <property type="entry name" value="McrBC"/>
    <property type="match status" value="1"/>
</dbReference>